<accession>A0ABV1KLA5</accession>
<dbReference type="InterPro" id="IPR018060">
    <property type="entry name" value="HTH_AraC"/>
</dbReference>
<dbReference type="PROSITE" id="PS01124">
    <property type="entry name" value="HTH_ARAC_FAMILY_2"/>
    <property type="match status" value="1"/>
</dbReference>
<dbReference type="SUPFAM" id="SSF46689">
    <property type="entry name" value="Homeodomain-like"/>
    <property type="match status" value="1"/>
</dbReference>
<feature type="domain" description="Response regulatory" evidence="10">
    <location>
        <begin position="3"/>
        <end position="120"/>
    </location>
</feature>
<dbReference type="PANTHER" id="PTHR42713:SF3">
    <property type="entry name" value="TRANSCRIPTIONAL REGULATORY PROTEIN HPTR"/>
    <property type="match status" value="1"/>
</dbReference>
<gene>
    <name evidence="11" type="ORF">QJS35_00670</name>
</gene>
<evidence type="ECO:0000259" key="10">
    <source>
        <dbReference type="PROSITE" id="PS50110"/>
    </source>
</evidence>
<keyword evidence="4" id="KW-0902">Two-component regulatory system</keyword>
<evidence type="ECO:0000256" key="2">
    <source>
        <dbReference type="ARBA" id="ARBA00022490"/>
    </source>
</evidence>
<dbReference type="SUPFAM" id="SSF52172">
    <property type="entry name" value="CheY-like"/>
    <property type="match status" value="1"/>
</dbReference>
<comment type="subcellular location">
    <subcellularLocation>
        <location evidence="1">Cytoplasm</location>
    </subcellularLocation>
</comment>
<dbReference type="InterPro" id="IPR011006">
    <property type="entry name" value="CheY-like_superfamily"/>
</dbReference>
<reference evidence="11 12" key="1">
    <citation type="journal article" date="2023" name="Genome Announc.">
        <title>Pan-Genome Analyses of the Genus Cohnella and Proposal of the Novel Species Cohnella silvisoli sp. nov., Isolated from Forest Soil.</title>
        <authorList>
            <person name="Wang C."/>
            <person name="Mao L."/>
            <person name="Bao G."/>
            <person name="Zhu H."/>
        </authorList>
    </citation>
    <scope>NUCLEOTIDE SEQUENCE [LARGE SCALE GENOMIC DNA]</scope>
    <source>
        <strain evidence="11 12">NL03-T5-1</strain>
    </source>
</reference>
<protein>
    <submittedName>
        <fullName evidence="11">Response regulator</fullName>
    </submittedName>
</protein>
<evidence type="ECO:0000256" key="4">
    <source>
        <dbReference type="ARBA" id="ARBA00023012"/>
    </source>
</evidence>
<evidence type="ECO:0000313" key="12">
    <source>
        <dbReference type="Proteomes" id="UP001493487"/>
    </source>
</evidence>
<dbReference type="Pfam" id="PF12833">
    <property type="entry name" value="HTH_18"/>
    <property type="match status" value="1"/>
</dbReference>
<evidence type="ECO:0000256" key="8">
    <source>
        <dbReference type="PROSITE-ProRule" id="PRU00169"/>
    </source>
</evidence>
<dbReference type="InterPro" id="IPR009057">
    <property type="entry name" value="Homeodomain-like_sf"/>
</dbReference>
<evidence type="ECO:0000259" key="9">
    <source>
        <dbReference type="PROSITE" id="PS01124"/>
    </source>
</evidence>
<proteinExistence type="predicted"/>
<comment type="caution">
    <text evidence="11">The sequence shown here is derived from an EMBL/GenBank/DDBJ whole genome shotgun (WGS) entry which is preliminary data.</text>
</comment>
<dbReference type="Proteomes" id="UP001493487">
    <property type="component" value="Unassembled WGS sequence"/>
</dbReference>
<keyword evidence="3 8" id="KW-0597">Phosphoprotein</keyword>
<evidence type="ECO:0000256" key="1">
    <source>
        <dbReference type="ARBA" id="ARBA00004496"/>
    </source>
</evidence>
<keyword evidence="5" id="KW-0805">Transcription regulation</keyword>
<evidence type="ECO:0000256" key="5">
    <source>
        <dbReference type="ARBA" id="ARBA00023015"/>
    </source>
</evidence>
<dbReference type="SMART" id="SM00342">
    <property type="entry name" value="HTH_ARAC"/>
    <property type="match status" value="1"/>
</dbReference>
<feature type="modified residue" description="4-aspartylphosphate" evidence="8">
    <location>
        <position position="55"/>
    </location>
</feature>
<dbReference type="PANTHER" id="PTHR42713">
    <property type="entry name" value="HISTIDINE KINASE-RELATED"/>
    <property type="match status" value="1"/>
</dbReference>
<evidence type="ECO:0000256" key="3">
    <source>
        <dbReference type="ARBA" id="ARBA00022553"/>
    </source>
</evidence>
<keyword evidence="7" id="KW-0804">Transcription</keyword>
<dbReference type="PROSITE" id="PS50110">
    <property type="entry name" value="RESPONSE_REGULATORY"/>
    <property type="match status" value="1"/>
</dbReference>
<dbReference type="SMART" id="SM00448">
    <property type="entry name" value="REC"/>
    <property type="match status" value="1"/>
</dbReference>
<dbReference type="CDD" id="cd17536">
    <property type="entry name" value="REC_YesN-like"/>
    <property type="match status" value="1"/>
</dbReference>
<dbReference type="InterPro" id="IPR001789">
    <property type="entry name" value="Sig_transdc_resp-reg_receiver"/>
</dbReference>
<keyword evidence="2" id="KW-0963">Cytoplasm</keyword>
<dbReference type="InterPro" id="IPR051552">
    <property type="entry name" value="HptR"/>
</dbReference>
<name>A0ABV1KLA5_9BACL</name>
<evidence type="ECO:0000313" key="11">
    <source>
        <dbReference type="EMBL" id="MEQ4480897.1"/>
    </source>
</evidence>
<feature type="domain" description="HTH araC/xylS-type" evidence="9">
    <location>
        <begin position="427"/>
        <end position="524"/>
    </location>
</feature>
<dbReference type="Gene3D" id="1.10.10.60">
    <property type="entry name" value="Homeodomain-like"/>
    <property type="match status" value="2"/>
</dbReference>
<organism evidence="11 12">
    <name type="scientific">Cohnella silvisoli</name>
    <dbReference type="NCBI Taxonomy" id="2873699"/>
    <lineage>
        <taxon>Bacteria</taxon>
        <taxon>Bacillati</taxon>
        <taxon>Bacillota</taxon>
        <taxon>Bacilli</taxon>
        <taxon>Bacillales</taxon>
        <taxon>Paenibacillaceae</taxon>
        <taxon>Cohnella</taxon>
    </lineage>
</organism>
<dbReference type="EMBL" id="JASKHM010000001">
    <property type="protein sequence ID" value="MEQ4480897.1"/>
    <property type="molecule type" value="Genomic_DNA"/>
</dbReference>
<keyword evidence="12" id="KW-1185">Reference proteome</keyword>
<keyword evidence="6" id="KW-0238">DNA-binding</keyword>
<dbReference type="Gene3D" id="3.40.50.2300">
    <property type="match status" value="1"/>
</dbReference>
<sequence length="538" mass="62236">MYKAIIADDERKVRTAIVKLGDWERMGIQIVSEAMDGDQLCELADDEEPDIIVTDMRMPGLCGADLIRSLSNRHKDTKLIIVSGYVDFEYTKQAIAARAIDYILKPVSKDNLNEALKNAVIEIQNHRLKQLEIADLQIKLNETLPLLSENLLHKLLEEGQYGKHEILSSLGVAENDQLELATVAVIKMQNAKQIAEEKYNGQSDLLYSSVLNIVNEVIAGQGKAIRKNPNEIVMLFYSDATRLQLYSRLERLIIVLQQYLQIKTLIGVGRNYPDYRDLKLSLREARAVLMQMDLTEESRISFYEDIVHFTYNQSTELKTERLLAAAIKSGNLPLISQMMESYYEEFARTEHMSLHKIQNLGRNILHILESLVDFVETKDEFISRFVLLKDRMEQELSLDRLNQSVSEFLADISVYMRSCKKETQTFYDIRTYVEQNYHLRISLHDISGKFFLSREYISKRFKEEFGVNFLEYLTTLKIDKSKALLLENRKVQEIVSMLSFNDESHFSKVFKKYVGVTPKDFRSIYIAAVDDETRSPKL</sequence>
<dbReference type="InterPro" id="IPR020449">
    <property type="entry name" value="Tscrpt_reg_AraC-type_HTH"/>
</dbReference>
<evidence type="ECO:0000256" key="6">
    <source>
        <dbReference type="ARBA" id="ARBA00023125"/>
    </source>
</evidence>
<evidence type="ECO:0000256" key="7">
    <source>
        <dbReference type="ARBA" id="ARBA00023163"/>
    </source>
</evidence>
<dbReference type="Pfam" id="PF00072">
    <property type="entry name" value="Response_reg"/>
    <property type="match status" value="1"/>
</dbReference>
<dbReference type="PRINTS" id="PR00032">
    <property type="entry name" value="HTHARAC"/>
</dbReference>
<dbReference type="RefSeq" id="WP_232183064.1">
    <property type="nucleotide sequence ID" value="NZ_JAIOAP010000001.1"/>
</dbReference>